<keyword evidence="4 8" id="KW-0812">Transmembrane</keyword>
<feature type="transmembrane region" description="Helical" evidence="8">
    <location>
        <begin position="111"/>
        <end position="129"/>
    </location>
</feature>
<feature type="transmembrane region" description="Helical" evidence="8">
    <location>
        <begin position="205"/>
        <end position="229"/>
    </location>
</feature>
<feature type="domain" description="Ammonium transporter AmtB-like" evidence="10">
    <location>
        <begin position="78"/>
        <end position="512"/>
    </location>
</feature>
<evidence type="ECO:0000256" key="1">
    <source>
        <dbReference type="ARBA" id="ARBA00004141"/>
    </source>
</evidence>
<dbReference type="InterPro" id="IPR018047">
    <property type="entry name" value="Ammonium_transpt_CS"/>
</dbReference>
<feature type="transmembrane region" description="Helical" evidence="8">
    <location>
        <begin position="290"/>
        <end position="311"/>
    </location>
</feature>
<feature type="transmembrane region" description="Helical" evidence="8">
    <location>
        <begin position="356"/>
        <end position="374"/>
    </location>
</feature>
<feature type="transmembrane region" description="Helical" evidence="8">
    <location>
        <begin position="78"/>
        <end position="99"/>
    </location>
</feature>
<evidence type="ECO:0000256" key="4">
    <source>
        <dbReference type="ARBA" id="ARBA00022692"/>
    </source>
</evidence>
<dbReference type="Pfam" id="PF00909">
    <property type="entry name" value="Ammonium_transp"/>
    <property type="match status" value="1"/>
</dbReference>
<dbReference type="NCBIfam" id="TIGR00836">
    <property type="entry name" value="amt"/>
    <property type="match status" value="1"/>
</dbReference>
<evidence type="ECO:0000256" key="3">
    <source>
        <dbReference type="ARBA" id="ARBA00022448"/>
    </source>
</evidence>
<gene>
    <name evidence="11" type="primary">amt</name>
    <name evidence="11" type="ORF">N4261_02265</name>
</gene>
<keyword evidence="3 8" id="KW-0813">Transport</keyword>
<evidence type="ECO:0000256" key="8">
    <source>
        <dbReference type="RuleBase" id="RU362002"/>
    </source>
</evidence>
<dbReference type="PROSITE" id="PS01219">
    <property type="entry name" value="AMMONIUM_TRANSP"/>
    <property type="match status" value="1"/>
</dbReference>
<feature type="transmembrane region" description="Helical" evidence="8">
    <location>
        <begin position="380"/>
        <end position="399"/>
    </location>
</feature>
<keyword evidence="7 8" id="KW-0924">Ammonia transport</keyword>
<dbReference type="InterPro" id="IPR029020">
    <property type="entry name" value="Ammonium/urea_transptr"/>
</dbReference>
<feature type="transmembrane region" description="Helical" evidence="8">
    <location>
        <begin position="176"/>
        <end position="198"/>
    </location>
</feature>
<feature type="signal peptide" evidence="9">
    <location>
        <begin position="1"/>
        <end position="24"/>
    </location>
</feature>
<dbReference type="Gene3D" id="1.10.3430.10">
    <property type="entry name" value="Ammonium transporter AmtB like domains"/>
    <property type="match status" value="1"/>
</dbReference>
<keyword evidence="6 8" id="KW-0472">Membrane</keyword>
<feature type="chain" id="PRO_5045740040" description="Ammonium transporter" evidence="9">
    <location>
        <begin position="25"/>
        <end position="514"/>
    </location>
</feature>
<keyword evidence="12" id="KW-1185">Reference proteome</keyword>
<feature type="transmembrane region" description="Helical" evidence="8">
    <location>
        <begin position="466"/>
        <end position="489"/>
    </location>
</feature>
<evidence type="ECO:0000313" key="12">
    <source>
        <dbReference type="Proteomes" id="UP001064933"/>
    </source>
</evidence>
<dbReference type="EMBL" id="CP104562">
    <property type="protein sequence ID" value="UXH78785.1"/>
    <property type="molecule type" value="Genomic_DNA"/>
</dbReference>
<feature type="transmembrane region" description="Helical" evidence="8">
    <location>
        <begin position="411"/>
        <end position="429"/>
    </location>
</feature>
<name>A0ABY6B6F3_9BURK</name>
<comment type="similarity">
    <text evidence="2 8">Belongs to the ammonia transporter channel (TC 1.A.11.2) family.</text>
</comment>
<keyword evidence="5 8" id="KW-1133">Transmembrane helix</keyword>
<evidence type="ECO:0000313" key="11">
    <source>
        <dbReference type="EMBL" id="UXH78785.1"/>
    </source>
</evidence>
<dbReference type="InterPro" id="IPR024041">
    <property type="entry name" value="NH4_transpt_AmtB-like_dom"/>
</dbReference>
<dbReference type="InterPro" id="IPR001905">
    <property type="entry name" value="Ammonium_transpt"/>
</dbReference>
<proteinExistence type="inferred from homology"/>
<keyword evidence="9" id="KW-0732">Signal</keyword>
<protein>
    <recommendedName>
        <fullName evidence="8">Ammonium transporter</fullName>
    </recommendedName>
</protein>
<dbReference type="SUPFAM" id="SSF111352">
    <property type="entry name" value="Ammonium transporter"/>
    <property type="match status" value="1"/>
</dbReference>
<accession>A0ABY6B6F3</accession>
<sequence>MKKLLACLALAAAAFTSLAPAAWAQDAASAPAAVAASEAAPVAAATAPAAVAPAASAPAEAASAAAAPAPVPNKGDTAWMMVSTLLVILMTVPGLALFYGGLVRSKNMLSVLMQVMVTFSLIVVLWAVYGYSLAFTEGNQFIGGFDRLFMKGIWDNAAGTFANAATFSKGVYIPEIVFAAFQATFAGITCCLIVGAFAERIKFSAVLLFMVIWFTFSYAPMAHMVWFWMGPDAYSSAAVVDEMNGKAGLIWQWGALDFAGGTVVHINAAVAGLVGAYMVGKRIGYGKEAFTPHSLTLTMVGASMLWVGWFGFNAGSALEANGFAALGFINTLFATAAAVLAWCIGEALLKGKASMLGAASGAVAGLVAITPAAGNVGIGGGLVIGFIAGFACLWGVSGLKKLLGADDSLDVFGVHGVGGIVGALLTGVFNSPNLGGPSAVGDWVTASVIAADVYSIGGQVWTQLKAVLLTIVWSGVVSVVAFKIVDLVIGLRVTEEEEREGLDIASHGETAYHK</sequence>
<evidence type="ECO:0000259" key="10">
    <source>
        <dbReference type="Pfam" id="PF00909"/>
    </source>
</evidence>
<dbReference type="PANTHER" id="PTHR43029:SF10">
    <property type="entry name" value="AMMONIUM TRANSPORTER MEP2"/>
    <property type="match status" value="1"/>
</dbReference>
<dbReference type="RefSeq" id="WP_261758616.1">
    <property type="nucleotide sequence ID" value="NZ_CP104562.2"/>
</dbReference>
<reference evidence="11" key="1">
    <citation type="submission" date="2022-10" db="EMBL/GenBank/DDBJ databases">
        <title>Characterization and whole genome sequencing of a new Roseateles species, isolated from fresh water.</title>
        <authorList>
            <person name="Guliayeva D.Y."/>
            <person name="Akhremchuk A.E."/>
            <person name="Sikolenko M.A."/>
            <person name="Valentovich L.N."/>
            <person name="Sidarenka A.V."/>
        </authorList>
    </citation>
    <scope>NUCLEOTIDE SEQUENCE</scope>
    <source>
        <strain evidence="11">BIM B-1768</strain>
    </source>
</reference>
<evidence type="ECO:0000256" key="9">
    <source>
        <dbReference type="SAM" id="SignalP"/>
    </source>
</evidence>
<evidence type="ECO:0000256" key="7">
    <source>
        <dbReference type="ARBA" id="ARBA00023177"/>
    </source>
</evidence>
<comment type="subcellular location">
    <subcellularLocation>
        <location evidence="8">Cell membrane</location>
        <topology evidence="8">Multi-pass membrane protein</topology>
    </subcellularLocation>
    <subcellularLocation>
        <location evidence="1">Membrane</location>
        <topology evidence="1">Multi-pass membrane protein</topology>
    </subcellularLocation>
</comment>
<evidence type="ECO:0000256" key="5">
    <source>
        <dbReference type="ARBA" id="ARBA00022989"/>
    </source>
</evidence>
<evidence type="ECO:0000256" key="2">
    <source>
        <dbReference type="ARBA" id="ARBA00005887"/>
    </source>
</evidence>
<feature type="transmembrane region" description="Helical" evidence="8">
    <location>
        <begin position="249"/>
        <end position="278"/>
    </location>
</feature>
<dbReference type="Proteomes" id="UP001064933">
    <property type="component" value="Chromosome"/>
</dbReference>
<dbReference type="PANTHER" id="PTHR43029">
    <property type="entry name" value="AMMONIUM TRANSPORTER MEP2"/>
    <property type="match status" value="1"/>
</dbReference>
<evidence type="ECO:0000256" key="6">
    <source>
        <dbReference type="ARBA" id="ARBA00023136"/>
    </source>
</evidence>
<feature type="transmembrane region" description="Helical" evidence="8">
    <location>
        <begin position="323"/>
        <end position="344"/>
    </location>
</feature>
<organism evidence="11 12">
    <name type="scientific">Roseateles amylovorans</name>
    <dbReference type="NCBI Taxonomy" id="2978473"/>
    <lineage>
        <taxon>Bacteria</taxon>
        <taxon>Pseudomonadati</taxon>
        <taxon>Pseudomonadota</taxon>
        <taxon>Betaproteobacteria</taxon>
        <taxon>Burkholderiales</taxon>
        <taxon>Sphaerotilaceae</taxon>
        <taxon>Roseateles</taxon>
    </lineage>
</organism>